<name>A0ACC0MCM7_RHOML</name>
<evidence type="ECO:0000313" key="2">
    <source>
        <dbReference type="Proteomes" id="UP001062846"/>
    </source>
</evidence>
<protein>
    <submittedName>
        <fullName evidence="1">Uncharacterized protein</fullName>
    </submittedName>
</protein>
<reference evidence="1" key="1">
    <citation type="submission" date="2022-02" db="EMBL/GenBank/DDBJ databases">
        <title>Plant Genome Project.</title>
        <authorList>
            <person name="Zhang R.-G."/>
        </authorList>
    </citation>
    <scope>NUCLEOTIDE SEQUENCE</scope>
    <source>
        <strain evidence="1">AT1</strain>
    </source>
</reference>
<comment type="caution">
    <text evidence="1">The sequence shown here is derived from an EMBL/GenBank/DDBJ whole genome shotgun (WGS) entry which is preliminary data.</text>
</comment>
<evidence type="ECO:0000313" key="1">
    <source>
        <dbReference type="EMBL" id="KAI8538329.1"/>
    </source>
</evidence>
<dbReference type="Proteomes" id="UP001062846">
    <property type="component" value="Chromosome 9"/>
</dbReference>
<sequence length="121" mass="13465">MATSFPVEGDTLIIEVLVPGGALDQEVEVPMDMGGINLEWSYLQITIMKSGVNLAIPSSQRMVGIPKCQLHKREGFKGSSQPELMVTHGCMFWNPEKGQNLLRFQTWCGLESKEKLALRSK</sequence>
<organism evidence="1 2">
    <name type="scientific">Rhododendron molle</name>
    <name type="common">Chinese azalea</name>
    <name type="synonym">Azalea mollis</name>
    <dbReference type="NCBI Taxonomy" id="49168"/>
    <lineage>
        <taxon>Eukaryota</taxon>
        <taxon>Viridiplantae</taxon>
        <taxon>Streptophyta</taxon>
        <taxon>Embryophyta</taxon>
        <taxon>Tracheophyta</taxon>
        <taxon>Spermatophyta</taxon>
        <taxon>Magnoliopsida</taxon>
        <taxon>eudicotyledons</taxon>
        <taxon>Gunneridae</taxon>
        <taxon>Pentapetalae</taxon>
        <taxon>asterids</taxon>
        <taxon>Ericales</taxon>
        <taxon>Ericaceae</taxon>
        <taxon>Ericoideae</taxon>
        <taxon>Rhodoreae</taxon>
        <taxon>Rhododendron</taxon>
    </lineage>
</organism>
<gene>
    <name evidence="1" type="ORF">RHMOL_Rhmol09G0094100</name>
</gene>
<accession>A0ACC0MCM7</accession>
<proteinExistence type="predicted"/>
<dbReference type="EMBL" id="CM046396">
    <property type="protein sequence ID" value="KAI8538329.1"/>
    <property type="molecule type" value="Genomic_DNA"/>
</dbReference>
<keyword evidence="2" id="KW-1185">Reference proteome</keyword>